<proteinExistence type="predicted"/>
<reference evidence="1" key="1">
    <citation type="journal article" date="2023" name="bioRxiv">
        <title>Improved chromosome-level genome assembly for marigold (Tagetes erecta).</title>
        <authorList>
            <person name="Jiang F."/>
            <person name="Yuan L."/>
            <person name="Wang S."/>
            <person name="Wang H."/>
            <person name="Xu D."/>
            <person name="Wang A."/>
            <person name="Fan W."/>
        </authorList>
    </citation>
    <scope>NUCLEOTIDE SEQUENCE</scope>
    <source>
        <strain evidence="1">WSJ</strain>
        <tissue evidence="1">Leaf</tissue>
    </source>
</reference>
<evidence type="ECO:0000313" key="2">
    <source>
        <dbReference type="Proteomes" id="UP001229421"/>
    </source>
</evidence>
<evidence type="ECO:0000313" key="1">
    <source>
        <dbReference type="EMBL" id="KAK1415833.1"/>
    </source>
</evidence>
<keyword evidence="2" id="KW-1185">Reference proteome</keyword>
<name>A0AAD8NPH7_TARER</name>
<gene>
    <name evidence="1" type="ORF">QVD17_31621</name>
</gene>
<accession>A0AAD8NPH7</accession>
<sequence>MALADYSLCVVRNKSGNLVFGVIQGEGKTENYSRNRKTGMEFEPDWTRHILSSALKTQVISTAISWARKIPINEGYHEFL</sequence>
<dbReference type="AlphaFoldDB" id="A0AAD8NPH7"/>
<dbReference type="EMBL" id="JAUHHV010000008">
    <property type="protein sequence ID" value="KAK1415833.1"/>
    <property type="molecule type" value="Genomic_DNA"/>
</dbReference>
<protein>
    <submittedName>
        <fullName evidence="1">Uncharacterized protein</fullName>
    </submittedName>
</protein>
<organism evidence="1 2">
    <name type="scientific">Tagetes erecta</name>
    <name type="common">African marigold</name>
    <dbReference type="NCBI Taxonomy" id="13708"/>
    <lineage>
        <taxon>Eukaryota</taxon>
        <taxon>Viridiplantae</taxon>
        <taxon>Streptophyta</taxon>
        <taxon>Embryophyta</taxon>
        <taxon>Tracheophyta</taxon>
        <taxon>Spermatophyta</taxon>
        <taxon>Magnoliopsida</taxon>
        <taxon>eudicotyledons</taxon>
        <taxon>Gunneridae</taxon>
        <taxon>Pentapetalae</taxon>
        <taxon>asterids</taxon>
        <taxon>campanulids</taxon>
        <taxon>Asterales</taxon>
        <taxon>Asteraceae</taxon>
        <taxon>Asteroideae</taxon>
        <taxon>Heliantheae alliance</taxon>
        <taxon>Tageteae</taxon>
        <taxon>Tagetes</taxon>
    </lineage>
</organism>
<dbReference type="Proteomes" id="UP001229421">
    <property type="component" value="Unassembled WGS sequence"/>
</dbReference>
<comment type="caution">
    <text evidence="1">The sequence shown here is derived from an EMBL/GenBank/DDBJ whole genome shotgun (WGS) entry which is preliminary data.</text>
</comment>